<name>A0A9C6XT46_FRAOC</name>
<dbReference type="RefSeq" id="XP_052130274.1">
    <property type="nucleotide sequence ID" value="XM_052274314.1"/>
</dbReference>
<dbReference type="InterPro" id="IPR013087">
    <property type="entry name" value="Znf_C2H2_type"/>
</dbReference>
<dbReference type="PROSITE" id="PS50157">
    <property type="entry name" value="ZINC_FINGER_C2H2_2"/>
    <property type="match status" value="3"/>
</dbReference>
<dbReference type="FunFam" id="3.30.160.60:FF:000100">
    <property type="entry name" value="Zinc finger 45-like"/>
    <property type="match status" value="1"/>
</dbReference>
<dbReference type="InterPro" id="IPR036236">
    <property type="entry name" value="Znf_C2H2_sf"/>
</dbReference>
<dbReference type="GO" id="GO:0005634">
    <property type="term" value="C:nucleus"/>
    <property type="evidence" value="ECO:0007669"/>
    <property type="project" value="UniProtKB-SubCell"/>
</dbReference>
<protein>
    <submittedName>
        <fullName evidence="16">Zinc finger protein 177-like</fullName>
    </submittedName>
</protein>
<dbReference type="FunFam" id="3.30.160.60:FF:002110">
    <property type="entry name" value="Zinc finger protein 1053"/>
    <property type="match status" value="1"/>
</dbReference>
<dbReference type="KEGG" id="foc:127751187"/>
<evidence type="ECO:0000313" key="15">
    <source>
        <dbReference type="Proteomes" id="UP000504606"/>
    </source>
</evidence>
<dbReference type="PANTHER" id="PTHR24394:SF44">
    <property type="entry name" value="ZINC FINGER PROTEIN 271-LIKE"/>
    <property type="match status" value="1"/>
</dbReference>
<dbReference type="AlphaFoldDB" id="A0A9C6XT46"/>
<gene>
    <name evidence="16" type="primary">LOC127751187</name>
</gene>
<evidence type="ECO:0000256" key="1">
    <source>
        <dbReference type="ARBA" id="ARBA00003767"/>
    </source>
</evidence>
<dbReference type="Pfam" id="PF00096">
    <property type="entry name" value="zf-C2H2"/>
    <property type="match status" value="3"/>
</dbReference>
<keyword evidence="15" id="KW-1185">Reference proteome</keyword>
<accession>A0A9C6XT46</accession>
<evidence type="ECO:0000259" key="14">
    <source>
        <dbReference type="PROSITE" id="PS50157"/>
    </source>
</evidence>
<evidence type="ECO:0000256" key="13">
    <source>
        <dbReference type="SAM" id="MobiDB-lite"/>
    </source>
</evidence>
<evidence type="ECO:0000256" key="9">
    <source>
        <dbReference type="ARBA" id="ARBA00023125"/>
    </source>
</evidence>
<dbReference type="PANTHER" id="PTHR24394">
    <property type="entry name" value="ZINC FINGER PROTEIN"/>
    <property type="match status" value="1"/>
</dbReference>
<feature type="domain" description="C2H2-type" evidence="14">
    <location>
        <begin position="211"/>
        <end position="238"/>
    </location>
</feature>
<reference evidence="16" key="1">
    <citation type="submission" date="2025-08" db="UniProtKB">
        <authorList>
            <consortium name="RefSeq"/>
        </authorList>
    </citation>
    <scope>IDENTIFICATION</scope>
    <source>
        <tissue evidence="16">Whole organism</tissue>
    </source>
</reference>
<proteinExistence type="inferred from homology"/>
<evidence type="ECO:0000256" key="2">
    <source>
        <dbReference type="ARBA" id="ARBA00004123"/>
    </source>
</evidence>
<evidence type="ECO:0000256" key="12">
    <source>
        <dbReference type="PROSITE-ProRule" id="PRU00042"/>
    </source>
</evidence>
<dbReference type="PROSITE" id="PS00028">
    <property type="entry name" value="ZINC_FINGER_C2H2_1"/>
    <property type="match status" value="2"/>
</dbReference>
<keyword evidence="5" id="KW-0677">Repeat</keyword>
<comment type="function">
    <text evidence="1">May be involved in transcriptional regulation.</text>
</comment>
<keyword evidence="9" id="KW-0238">DNA-binding</keyword>
<sequence length="241" mass="26568">MPSRRRGAGPSSPSSSAASLFEDPAEVSVVEGLELDELKREHDDQLGLVMTACFSLQDKQCPVEDTAKGGPGDGEMQPEQSIEEVASSLGDATRQGDSTIDAQLVQINRLDAEKAPRVLRKKRLDKKYTKSGCESKTNTSGALQANSAELNNGAFKCEVCGKSFTRTSHLKRHRLYHTGEKPFSCDLCHSRFTEKGHLVVHLRTHTGEKPYTCDMCNKAFIKKSGLNRHKTICISIKRTLF</sequence>
<evidence type="ECO:0000256" key="6">
    <source>
        <dbReference type="ARBA" id="ARBA00022771"/>
    </source>
</evidence>
<evidence type="ECO:0000256" key="11">
    <source>
        <dbReference type="ARBA" id="ARBA00023242"/>
    </source>
</evidence>
<dbReference type="SUPFAM" id="SSF57667">
    <property type="entry name" value="beta-beta-alpha zinc fingers"/>
    <property type="match status" value="2"/>
</dbReference>
<organism evidence="15 16">
    <name type="scientific">Frankliniella occidentalis</name>
    <name type="common">Western flower thrips</name>
    <name type="synonym">Euthrips occidentalis</name>
    <dbReference type="NCBI Taxonomy" id="133901"/>
    <lineage>
        <taxon>Eukaryota</taxon>
        <taxon>Metazoa</taxon>
        <taxon>Ecdysozoa</taxon>
        <taxon>Arthropoda</taxon>
        <taxon>Hexapoda</taxon>
        <taxon>Insecta</taxon>
        <taxon>Pterygota</taxon>
        <taxon>Neoptera</taxon>
        <taxon>Paraneoptera</taxon>
        <taxon>Thysanoptera</taxon>
        <taxon>Terebrantia</taxon>
        <taxon>Thripoidea</taxon>
        <taxon>Thripidae</taxon>
        <taxon>Frankliniella</taxon>
    </lineage>
</organism>
<dbReference type="SMART" id="SM00355">
    <property type="entry name" value="ZnF_C2H2"/>
    <property type="match status" value="3"/>
</dbReference>
<evidence type="ECO:0000256" key="5">
    <source>
        <dbReference type="ARBA" id="ARBA00022737"/>
    </source>
</evidence>
<evidence type="ECO:0000256" key="4">
    <source>
        <dbReference type="ARBA" id="ARBA00022723"/>
    </source>
</evidence>
<feature type="compositionally biased region" description="Low complexity" evidence="13">
    <location>
        <begin position="8"/>
        <end position="19"/>
    </location>
</feature>
<keyword evidence="7" id="KW-0862">Zinc</keyword>
<keyword evidence="11" id="KW-0539">Nucleus</keyword>
<keyword evidence="10" id="KW-0804">Transcription</keyword>
<dbReference type="GO" id="GO:0000981">
    <property type="term" value="F:DNA-binding transcription factor activity, RNA polymerase II-specific"/>
    <property type="evidence" value="ECO:0007669"/>
    <property type="project" value="TreeGrafter"/>
</dbReference>
<dbReference type="Gene3D" id="3.30.160.60">
    <property type="entry name" value="Classic Zinc Finger"/>
    <property type="match status" value="3"/>
</dbReference>
<dbReference type="GeneID" id="127751187"/>
<feature type="region of interest" description="Disordered" evidence="13">
    <location>
        <begin position="1"/>
        <end position="23"/>
    </location>
</feature>
<dbReference type="Proteomes" id="UP000504606">
    <property type="component" value="Unplaced"/>
</dbReference>
<comment type="subcellular location">
    <subcellularLocation>
        <location evidence="2">Nucleus</location>
    </subcellularLocation>
</comment>
<evidence type="ECO:0000256" key="8">
    <source>
        <dbReference type="ARBA" id="ARBA00023015"/>
    </source>
</evidence>
<comment type="similarity">
    <text evidence="3">Belongs to the krueppel C2H2-type zinc-finger protein family.</text>
</comment>
<feature type="domain" description="C2H2-type" evidence="14">
    <location>
        <begin position="183"/>
        <end position="210"/>
    </location>
</feature>
<evidence type="ECO:0000256" key="10">
    <source>
        <dbReference type="ARBA" id="ARBA00023163"/>
    </source>
</evidence>
<dbReference type="GO" id="GO:0008270">
    <property type="term" value="F:zinc ion binding"/>
    <property type="evidence" value="ECO:0007669"/>
    <property type="project" value="UniProtKB-KW"/>
</dbReference>
<evidence type="ECO:0000256" key="7">
    <source>
        <dbReference type="ARBA" id="ARBA00022833"/>
    </source>
</evidence>
<keyword evidence="8" id="KW-0805">Transcription regulation</keyword>
<dbReference type="GO" id="GO:0003677">
    <property type="term" value="F:DNA binding"/>
    <property type="evidence" value="ECO:0007669"/>
    <property type="project" value="UniProtKB-KW"/>
</dbReference>
<feature type="domain" description="C2H2-type" evidence="14">
    <location>
        <begin position="155"/>
        <end position="182"/>
    </location>
</feature>
<evidence type="ECO:0000313" key="16">
    <source>
        <dbReference type="RefSeq" id="XP_052130274.1"/>
    </source>
</evidence>
<keyword evidence="6 12" id="KW-0863">Zinc-finger</keyword>
<keyword evidence="4" id="KW-0479">Metal-binding</keyword>
<dbReference type="FunFam" id="3.30.160.60:FF:000557">
    <property type="entry name" value="zinc finger and SCAN domain-containing protein 29"/>
    <property type="match status" value="1"/>
</dbReference>
<evidence type="ECO:0000256" key="3">
    <source>
        <dbReference type="ARBA" id="ARBA00006991"/>
    </source>
</evidence>